<proteinExistence type="predicted"/>
<name>A0A4Y7XAV0_9GAMM</name>
<keyword evidence="3" id="KW-1185">Reference proteome</keyword>
<dbReference type="OrthoDB" id="6717343at2"/>
<evidence type="ECO:0008006" key="4">
    <source>
        <dbReference type="Google" id="ProtNLM"/>
    </source>
</evidence>
<feature type="chain" id="PRO_5021185996" description="Cation transporter" evidence="1">
    <location>
        <begin position="18"/>
        <end position="126"/>
    </location>
</feature>
<protein>
    <recommendedName>
        <fullName evidence="4">Cation transporter</fullName>
    </recommendedName>
</protein>
<dbReference type="EMBL" id="SNTY01000037">
    <property type="protein sequence ID" value="TEU25398.1"/>
    <property type="molecule type" value="Genomic_DNA"/>
</dbReference>
<evidence type="ECO:0000313" key="2">
    <source>
        <dbReference type="EMBL" id="TEU25398.1"/>
    </source>
</evidence>
<organism evidence="2 3">
    <name type="scientific">Alkanindiges illinoisensis</name>
    <dbReference type="NCBI Taxonomy" id="197183"/>
    <lineage>
        <taxon>Bacteria</taxon>
        <taxon>Pseudomonadati</taxon>
        <taxon>Pseudomonadota</taxon>
        <taxon>Gammaproteobacteria</taxon>
        <taxon>Moraxellales</taxon>
        <taxon>Moraxellaceae</taxon>
        <taxon>Alkanindiges</taxon>
    </lineage>
</organism>
<sequence length="126" mass="14548">MRTFLAFLLMIFLPLQASWSAAAVFCYHENESKTTWHWGHHAPELDIACQEKASFKYKDNDKASKSQPNLASHSDHLNINHHAVEQQPLSETMLRQFAYSIHFASNSTFFYQSPVLEQPEPPLWSV</sequence>
<feature type="signal peptide" evidence="1">
    <location>
        <begin position="1"/>
        <end position="17"/>
    </location>
</feature>
<comment type="caution">
    <text evidence="2">The sequence shown here is derived from an EMBL/GenBank/DDBJ whole genome shotgun (WGS) entry which is preliminary data.</text>
</comment>
<keyword evidence="1" id="KW-0732">Signal</keyword>
<gene>
    <name evidence="2" type="ORF">E2B99_09810</name>
</gene>
<dbReference type="RefSeq" id="WP_134244798.1">
    <property type="nucleotide sequence ID" value="NZ_SNTY01000037.1"/>
</dbReference>
<reference evidence="2 3" key="1">
    <citation type="submission" date="2019-03" db="EMBL/GenBank/DDBJ databases">
        <title>Alkanindiges illinoisensis: a potential pathogenic isolated from ascites of a gastric cancer patient with abdominal metastasis.</title>
        <authorList>
            <person name="Hu X."/>
            <person name="Yang B."/>
            <person name="Yan X."/>
            <person name="Lin L."/>
            <person name="Zhao H."/>
            <person name="Zhou F."/>
            <person name="Su B."/>
            <person name="Chen J."/>
            <person name="Rui Y."/>
            <person name="Wang Q."/>
            <person name="Zheng L."/>
        </authorList>
    </citation>
    <scope>NUCLEOTIDE SEQUENCE [LARGE SCALE GENOMIC DNA]</scope>
    <source>
        <strain evidence="2 3">NFYY 23406</strain>
    </source>
</reference>
<evidence type="ECO:0000313" key="3">
    <source>
        <dbReference type="Proteomes" id="UP000297834"/>
    </source>
</evidence>
<dbReference type="AlphaFoldDB" id="A0A4Y7XAV0"/>
<accession>A0A4Y7XAV0</accession>
<dbReference type="Proteomes" id="UP000297834">
    <property type="component" value="Unassembled WGS sequence"/>
</dbReference>
<evidence type="ECO:0000256" key="1">
    <source>
        <dbReference type="SAM" id="SignalP"/>
    </source>
</evidence>